<feature type="domain" description="Smr" evidence="2">
    <location>
        <begin position="164"/>
        <end position="248"/>
    </location>
</feature>
<sequence length="253" mass="28649">MKISLWQRIVQVICFWKKEGISSQPAGKIRKKRARRKKQRKSSLEKKKPASLSSVCEDGSLREERSFSEQKKPDIPAGPEPVDLPLKTREKKKKFRRHSISEVRGEKKEKIPLLDEDADLFVLMGGDPVKEGPVQEPDLPEQEILGDIQQQETVLLWPPAERMLDLHGMTTAQAAVRMRSAILSARMEGIAVLRIVTGKGLHSKGGNAVLREYAEEFLSQMQRNGEIRMFRWEGRTRSKSGAVLVRLSGMGLD</sequence>
<feature type="compositionally biased region" description="Basic and acidic residues" evidence="1">
    <location>
        <begin position="59"/>
        <end position="74"/>
    </location>
</feature>
<dbReference type="Pfam" id="PF01713">
    <property type="entry name" value="Smr"/>
    <property type="match status" value="1"/>
</dbReference>
<gene>
    <name evidence="3" type="ORF">OOT00_01690</name>
</gene>
<keyword evidence="4" id="KW-1185">Reference proteome</keyword>
<dbReference type="PROSITE" id="PS50828">
    <property type="entry name" value="SMR"/>
    <property type="match status" value="1"/>
</dbReference>
<feature type="compositionally biased region" description="Basic residues" evidence="1">
    <location>
        <begin position="89"/>
        <end position="98"/>
    </location>
</feature>
<accession>A0ABT3N5F2</accession>
<reference evidence="3 4" key="1">
    <citation type="submission" date="2022-11" db="EMBL/GenBank/DDBJ databases">
        <title>Desulfobotulus tamanensis H1 sp. nov. - anaerobic, alkaliphilic, sulphate reducing bacterium isolated from terrestrial mud volcano.</title>
        <authorList>
            <person name="Frolova A."/>
            <person name="Merkel A.Y."/>
            <person name="Slobodkin A.I."/>
        </authorList>
    </citation>
    <scope>NUCLEOTIDE SEQUENCE [LARGE SCALE GENOMIC DNA]</scope>
    <source>
        <strain evidence="3 4">H1</strain>
    </source>
</reference>
<dbReference type="Proteomes" id="UP001209681">
    <property type="component" value="Unassembled WGS sequence"/>
</dbReference>
<evidence type="ECO:0000256" key="1">
    <source>
        <dbReference type="SAM" id="MobiDB-lite"/>
    </source>
</evidence>
<dbReference type="InterPro" id="IPR002625">
    <property type="entry name" value="Smr_dom"/>
</dbReference>
<dbReference type="RefSeq" id="WP_265423558.1">
    <property type="nucleotide sequence ID" value="NZ_JAPFPW010000001.1"/>
</dbReference>
<evidence type="ECO:0000313" key="4">
    <source>
        <dbReference type="Proteomes" id="UP001209681"/>
    </source>
</evidence>
<evidence type="ECO:0000259" key="2">
    <source>
        <dbReference type="PROSITE" id="PS50828"/>
    </source>
</evidence>
<dbReference type="PANTHER" id="PTHR35562:SF2">
    <property type="entry name" value="DNA ENDONUCLEASE SMRA-RELATED"/>
    <property type="match status" value="1"/>
</dbReference>
<feature type="region of interest" description="Disordered" evidence="1">
    <location>
        <begin position="23"/>
        <end position="101"/>
    </location>
</feature>
<dbReference type="Gene3D" id="3.30.1370.110">
    <property type="match status" value="1"/>
</dbReference>
<evidence type="ECO:0000313" key="3">
    <source>
        <dbReference type="EMBL" id="MCW7752695.1"/>
    </source>
</evidence>
<protein>
    <submittedName>
        <fullName evidence="3">Smr/MutS family protein</fullName>
    </submittedName>
</protein>
<proteinExistence type="predicted"/>
<comment type="caution">
    <text evidence="3">The sequence shown here is derived from an EMBL/GenBank/DDBJ whole genome shotgun (WGS) entry which is preliminary data.</text>
</comment>
<dbReference type="SMART" id="SM00463">
    <property type="entry name" value="SMR"/>
    <property type="match status" value="1"/>
</dbReference>
<organism evidence="3 4">
    <name type="scientific">Desulfobotulus pelophilus</name>
    <dbReference type="NCBI Taxonomy" id="2823377"/>
    <lineage>
        <taxon>Bacteria</taxon>
        <taxon>Pseudomonadati</taxon>
        <taxon>Thermodesulfobacteriota</taxon>
        <taxon>Desulfobacteria</taxon>
        <taxon>Desulfobacterales</taxon>
        <taxon>Desulfobacteraceae</taxon>
        <taxon>Desulfobotulus</taxon>
    </lineage>
</organism>
<feature type="compositionally biased region" description="Basic residues" evidence="1">
    <location>
        <begin position="28"/>
        <end position="41"/>
    </location>
</feature>
<dbReference type="EMBL" id="JAPFPW010000001">
    <property type="protein sequence ID" value="MCW7752695.1"/>
    <property type="molecule type" value="Genomic_DNA"/>
</dbReference>
<dbReference type="PANTHER" id="PTHR35562">
    <property type="entry name" value="DNA ENDONUCLEASE SMRA-RELATED"/>
    <property type="match status" value="1"/>
</dbReference>
<name>A0ABT3N5F2_9BACT</name>
<dbReference type="SUPFAM" id="SSF160443">
    <property type="entry name" value="SMR domain-like"/>
    <property type="match status" value="1"/>
</dbReference>
<dbReference type="InterPro" id="IPR036063">
    <property type="entry name" value="Smr_dom_sf"/>
</dbReference>